<protein>
    <submittedName>
        <fullName evidence="1">Uncharacterized protein</fullName>
    </submittedName>
</protein>
<keyword evidence="2" id="KW-1185">Reference proteome</keyword>
<dbReference type="Gene3D" id="3.80.10.10">
    <property type="entry name" value="Ribonuclease Inhibitor"/>
    <property type="match status" value="1"/>
</dbReference>
<dbReference type="OrthoDB" id="414670at2759"/>
<reference evidence="1" key="1">
    <citation type="submission" date="2021-02" db="EMBL/GenBank/DDBJ databases">
        <authorList>
            <person name="Dougan E. K."/>
            <person name="Rhodes N."/>
            <person name="Thang M."/>
            <person name="Chan C."/>
        </authorList>
    </citation>
    <scope>NUCLEOTIDE SEQUENCE</scope>
</reference>
<accession>A0A812SWM3</accession>
<dbReference type="AlphaFoldDB" id="A0A812SWM3"/>
<dbReference type="EMBL" id="CAJNJA010022754">
    <property type="protein sequence ID" value="CAE7499239.1"/>
    <property type="molecule type" value="Genomic_DNA"/>
</dbReference>
<comment type="caution">
    <text evidence="1">The sequence shown here is derived from an EMBL/GenBank/DDBJ whole genome shotgun (WGS) entry which is preliminary data.</text>
</comment>
<organism evidence="1 2">
    <name type="scientific">Symbiodinium necroappetens</name>
    <dbReference type="NCBI Taxonomy" id="1628268"/>
    <lineage>
        <taxon>Eukaryota</taxon>
        <taxon>Sar</taxon>
        <taxon>Alveolata</taxon>
        <taxon>Dinophyceae</taxon>
        <taxon>Suessiales</taxon>
        <taxon>Symbiodiniaceae</taxon>
        <taxon>Symbiodinium</taxon>
    </lineage>
</organism>
<proteinExistence type="predicted"/>
<dbReference type="SUPFAM" id="SSF52047">
    <property type="entry name" value="RNI-like"/>
    <property type="match status" value="1"/>
</dbReference>
<evidence type="ECO:0000313" key="1">
    <source>
        <dbReference type="EMBL" id="CAE7499239.1"/>
    </source>
</evidence>
<sequence>MVASLGGLDLRTRQPVTVKVCTLAHARKGNVLTRGPGTTPRPKYCISLPNLSCLPMSPGSKARGRRLSASQVQLESDLSMPCCNQIPVAAWQQLEGAMWPKLTKVNFGSCFDKESKGAEGAAGLLAALARCPELQELRMRYCDQIPASAWQQLEGAHWPKLTKVDFDECFDENSKGADGVAGLLTALARCPELEDASSLRL</sequence>
<dbReference type="InterPro" id="IPR032675">
    <property type="entry name" value="LRR_dom_sf"/>
</dbReference>
<gene>
    <name evidence="1" type="ORF">SNEC2469_LOCUS14213</name>
</gene>
<evidence type="ECO:0000313" key="2">
    <source>
        <dbReference type="Proteomes" id="UP000601435"/>
    </source>
</evidence>
<dbReference type="Proteomes" id="UP000601435">
    <property type="component" value="Unassembled WGS sequence"/>
</dbReference>
<name>A0A812SWM3_9DINO</name>